<organism evidence="2 3">
    <name type="scientific">Oryza sativa subsp. japonica</name>
    <name type="common">Rice</name>
    <dbReference type="NCBI Taxonomy" id="39947"/>
    <lineage>
        <taxon>Eukaryota</taxon>
        <taxon>Viridiplantae</taxon>
        <taxon>Streptophyta</taxon>
        <taxon>Embryophyta</taxon>
        <taxon>Tracheophyta</taxon>
        <taxon>Spermatophyta</taxon>
        <taxon>Magnoliopsida</taxon>
        <taxon>Liliopsida</taxon>
        <taxon>Poales</taxon>
        <taxon>Poaceae</taxon>
        <taxon>BOP clade</taxon>
        <taxon>Oryzoideae</taxon>
        <taxon>Oryzeae</taxon>
        <taxon>Oryzinae</taxon>
        <taxon>Oryza</taxon>
        <taxon>Oryza sativa</taxon>
    </lineage>
</organism>
<protein>
    <submittedName>
        <fullName evidence="2">Uncharacterized protein</fullName>
    </submittedName>
</protein>
<evidence type="ECO:0000313" key="2">
    <source>
        <dbReference type="EMBL" id="AAM94916.1"/>
    </source>
</evidence>
<gene>
    <name evidence="2" type="primary">OSJNBb0091N21.37</name>
</gene>
<name>Q8LN83_ORYSJ</name>
<accession>Q8LN83</accession>
<evidence type="ECO:0000256" key="1">
    <source>
        <dbReference type="SAM" id="Coils"/>
    </source>
</evidence>
<proteinExistence type="predicted"/>
<reference evidence="3" key="1">
    <citation type="journal article" date="2005" name="Nature">
        <title>The map-based sequence of the rice genome.</title>
        <authorList>
            <consortium name="International rice genome sequencing project (IRGSP)"/>
            <person name="Matsumoto T."/>
            <person name="Wu J."/>
            <person name="Kanamori H."/>
            <person name="Katayose Y."/>
            <person name="Fujisawa M."/>
            <person name="Namiki N."/>
            <person name="Mizuno H."/>
            <person name="Yamamoto K."/>
            <person name="Antonio B.A."/>
            <person name="Baba T."/>
            <person name="Sakata K."/>
            <person name="Nagamura Y."/>
            <person name="Aoki H."/>
            <person name="Arikawa K."/>
            <person name="Arita K."/>
            <person name="Bito T."/>
            <person name="Chiden Y."/>
            <person name="Fujitsuka N."/>
            <person name="Fukunaka R."/>
            <person name="Hamada M."/>
            <person name="Harada C."/>
            <person name="Hayashi A."/>
            <person name="Hijishita S."/>
            <person name="Honda M."/>
            <person name="Hosokawa S."/>
            <person name="Ichikawa Y."/>
            <person name="Idonuma A."/>
            <person name="Iijima M."/>
            <person name="Ikeda M."/>
            <person name="Ikeno M."/>
            <person name="Ito K."/>
            <person name="Ito S."/>
            <person name="Ito T."/>
            <person name="Ito Y."/>
            <person name="Ito Y."/>
            <person name="Iwabuchi A."/>
            <person name="Kamiya K."/>
            <person name="Karasawa W."/>
            <person name="Kurita K."/>
            <person name="Katagiri S."/>
            <person name="Kikuta A."/>
            <person name="Kobayashi H."/>
            <person name="Kobayashi N."/>
            <person name="Machita K."/>
            <person name="Maehara T."/>
            <person name="Masukawa M."/>
            <person name="Mizubayashi T."/>
            <person name="Mukai Y."/>
            <person name="Nagasaki H."/>
            <person name="Nagata Y."/>
            <person name="Naito S."/>
            <person name="Nakashima M."/>
            <person name="Nakama Y."/>
            <person name="Nakamichi Y."/>
            <person name="Nakamura M."/>
            <person name="Meguro A."/>
            <person name="Negishi M."/>
            <person name="Ohta I."/>
            <person name="Ohta T."/>
            <person name="Okamoto M."/>
            <person name="Ono N."/>
            <person name="Saji S."/>
            <person name="Sakaguchi M."/>
            <person name="Sakai K."/>
            <person name="Shibata M."/>
            <person name="Shimokawa T."/>
            <person name="Song J."/>
            <person name="Takazaki Y."/>
            <person name="Terasawa K."/>
            <person name="Tsugane M."/>
            <person name="Tsuji K."/>
            <person name="Ueda S."/>
            <person name="Waki K."/>
            <person name="Yamagata H."/>
            <person name="Yamamoto M."/>
            <person name="Yamamoto S."/>
            <person name="Yamane H."/>
            <person name="Yoshiki S."/>
            <person name="Yoshihara R."/>
            <person name="Yukawa K."/>
            <person name="Zhong H."/>
            <person name="Yano M."/>
            <person name="Yuan Q."/>
            <person name="Ouyang S."/>
            <person name="Liu J."/>
            <person name="Jones K.M."/>
            <person name="Gansberger K."/>
            <person name="Moffat K."/>
            <person name="Hill J."/>
            <person name="Bera J."/>
            <person name="Fadrosh D."/>
            <person name="Jin S."/>
            <person name="Johri S."/>
            <person name="Kim M."/>
            <person name="Overton L."/>
            <person name="Reardon M."/>
            <person name="Tsitrin T."/>
            <person name="Vuong H."/>
            <person name="Weaver B."/>
            <person name="Ciecko A."/>
            <person name="Tallon L."/>
            <person name="Jackson J."/>
            <person name="Pai G."/>
            <person name="Aken S.V."/>
            <person name="Utterback T."/>
            <person name="Reidmuller S."/>
            <person name="Feldblyum T."/>
            <person name="Hsiao J."/>
            <person name="Zismann V."/>
            <person name="Iobst S."/>
            <person name="de Vazeille A.R."/>
            <person name="Buell C.R."/>
            <person name="Ying K."/>
            <person name="Li Y."/>
            <person name="Lu T."/>
            <person name="Huang Y."/>
            <person name="Zhao Q."/>
            <person name="Feng Q."/>
            <person name="Zhang L."/>
            <person name="Zhu J."/>
            <person name="Weng Q."/>
            <person name="Mu J."/>
            <person name="Lu Y."/>
            <person name="Fan D."/>
            <person name="Liu Y."/>
            <person name="Guan J."/>
            <person name="Zhang Y."/>
            <person name="Yu S."/>
            <person name="Liu X."/>
            <person name="Zhang Y."/>
            <person name="Hong G."/>
            <person name="Han B."/>
            <person name="Choisne N."/>
            <person name="Demange N."/>
            <person name="Orjeda G."/>
            <person name="Samain S."/>
            <person name="Cattolico L."/>
            <person name="Pelletier E."/>
            <person name="Couloux A."/>
            <person name="Segurens B."/>
            <person name="Wincker P."/>
            <person name="D'Hont A."/>
            <person name="Scarpelli C."/>
            <person name="Weissenbach J."/>
            <person name="Salanoubat M."/>
            <person name="Quetier F."/>
            <person name="Yu Y."/>
            <person name="Kim H.R."/>
            <person name="Rambo T."/>
            <person name="Currie J."/>
            <person name="Collura K."/>
            <person name="Luo M."/>
            <person name="Yang T."/>
            <person name="Ammiraju J.S.S."/>
            <person name="Engler F."/>
            <person name="Soderlund C."/>
            <person name="Wing R.A."/>
            <person name="Palmer L.E."/>
            <person name="de la Bastide M."/>
            <person name="Spiegel L."/>
            <person name="Nascimento L."/>
            <person name="Zutavern T."/>
            <person name="O'Shaughnessy A."/>
            <person name="Dike S."/>
            <person name="Dedhia N."/>
            <person name="Preston R."/>
            <person name="Balija V."/>
            <person name="McCombie W.R."/>
            <person name="Chow T."/>
            <person name="Chen H."/>
            <person name="Chung M."/>
            <person name="Chen C."/>
            <person name="Shaw J."/>
            <person name="Wu H."/>
            <person name="Hsiao K."/>
            <person name="Chao Y."/>
            <person name="Chu M."/>
            <person name="Cheng C."/>
            <person name="Hour A."/>
            <person name="Lee P."/>
            <person name="Lin S."/>
            <person name="Lin Y."/>
            <person name="Liou J."/>
            <person name="Liu S."/>
            <person name="Hsing Y."/>
            <person name="Raghuvanshi S."/>
            <person name="Mohanty A."/>
            <person name="Bharti A.K."/>
            <person name="Gaur A."/>
            <person name="Gupta V."/>
            <person name="Kumar D."/>
            <person name="Ravi V."/>
            <person name="Vij S."/>
            <person name="Kapur A."/>
            <person name="Khurana P."/>
            <person name="Khurana P."/>
            <person name="Khurana J.P."/>
            <person name="Tyagi A.K."/>
            <person name="Gaikwad K."/>
            <person name="Singh A."/>
            <person name="Dalal V."/>
            <person name="Srivastava S."/>
            <person name="Dixit A."/>
            <person name="Pal A.K."/>
            <person name="Ghazi I.A."/>
            <person name="Yadav M."/>
            <person name="Pandit A."/>
            <person name="Bhargava A."/>
            <person name="Sureshbabu K."/>
            <person name="Batra K."/>
            <person name="Sharma T.R."/>
            <person name="Mohapatra T."/>
            <person name="Singh N.K."/>
            <person name="Messing J."/>
            <person name="Nelson A.B."/>
            <person name="Fuks G."/>
            <person name="Kavchok S."/>
            <person name="Keizer G."/>
            <person name="Linton E."/>
            <person name="Llaca V."/>
            <person name="Song R."/>
            <person name="Tanyolac B."/>
            <person name="Young S."/>
            <person name="Ho-Il K."/>
            <person name="Hahn J.H."/>
            <person name="Sangsakoo G."/>
            <person name="Vanavichit A."/>
            <person name="de Mattos Luiz.A.T."/>
            <person name="Zimmer P.D."/>
            <person name="Malone G."/>
            <person name="Dellagostin O."/>
            <person name="de Oliveira A.C."/>
            <person name="Bevan M."/>
            <person name="Bancroft I."/>
            <person name="Minx P."/>
            <person name="Cordum H."/>
            <person name="Wilson R."/>
            <person name="Cheng Z."/>
            <person name="Jin W."/>
            <person name="Jiang J."/>
            <person name="Leong S.A."/>
            <person name="Iwama H."/>
            <person name="Gojobori T."/>
            <person name="Itoh T."/>
            <person name="Niimura Y."/>
            <person name="Fujii Y."/>
            <person name="Habara T."/>
            <person name="Sakai H."/>
            <person name="Sato Y."/>
            <person name="Wilson G."/>
            <person name="Kumar K."/>
            <person name="McCouch S."/>
            <person name="Juretic N."/>
            <person name="Hoen D."/>
            <person name="Wright S."/>
            <person name="Bruskiewich R."/>
            <person name="Bureau T."/>
            <person name="Miyao A."/>
            <person name="Hirochika H."/>
            <person name="Nishikawa T."/>
            <person name="Kadowaki K."/>
            <person name="Sugiura M."/>
            <person name="Burr B."/>
            <person name="Sasaki T."/>
        </authorList>
    </citation>
    <scope>NUCLEOTIDE SEQUENCE [LARGE SCALE GENOMIC DNA]</scope>
    <source>
        <strain evidence="3">cv. Nipponbare</strain>
    </source>
</reference>
<evidence type="ECO:0000313" key="3">
    <source>
        <dbReference type="Proteomes" id="UP000000763"/>
    </source>
</evidence>
<dbReference type="Proteomes" id="UP000000763">
    <property type="component" value="Chromosome 10"/>
</dbReference>
<dbReference type="EMBL" id="AC091122">
    <property type="protein sequence ID" value="AAM94916.1"/>
    <property type="molecule type" value="Genomic_DNA"/>
</dbReference>
<sequence>MTRKVAAMDAKEAEEVMRRNAKLEAAAAEAAAREARLRRELEAALARLAGFLNHRGQGYRAPAAVFNYGIGIHLLQAEDTESMPPKISFTSQVAIREHCVDGDVRRRYDDRPDVLHRGVLHDGR</sequence>
<dbReference type="AlphaFoldDB" id="Q8LN83"/>
<keyword evidence="1" id="KW-0175">Coiled coil</keyword>
<reference evidence="3" key="2">
    <citation type="journal article" date="2008" name="Nucleic Acids Res.">
        <title>The rice annotation project database (RAP-DB): 2008 update.</title>
        <authorList>
            <consortium name="The rice annotation project (RAP)"/>
        </authorList>
    </citation>
    <scope>GENOME REANNOTATION</scope>
    <source>
        <strain evidence="3">cv. Nipponbare</strain>
    </source>
</reference>
<feature type="coiled-coil region" evidence="1">
    <location>
        <begin position="13"/>
        <end position="47"/>
    </location>
</feature>